<evidence type="ECO:0000313" key="1">
    <source>
        <dbReference type="EMBL" id="SDO50160.1"/>
    </source>
</evidence>
<keyword evidence="2" id="KW-1185">Reference proteome</keyword>
<evidence type="ECO:0008006" key="3">
    <source>
        <dbReference type="Google" id="ProtNLM"/>
    </source>
</evidence>
<dbReference type="InterPro" id="IPR043519">
    <property type="entry name" value="NT_sf"/>
</dbReference>
<dbReference type="EMBL" id="FNIC01000009">
    <property type="protein sequence ID" value="SDO50160.1"/>
    <property type="molecule type" value="Genomic_DNA"/>
</dbReference>
<organism evidence="1 2">
    <name type="scientific">Nocardioides szechwanensis</name>
    <dbReference type="NCBI Taxonomy" id="1005944"/>
    <lineage>
        <taxon>Bacteria</taxon>
        <taxon>Bacillati</taxon>
        <taxon>Actinomycetota</taxon>
        <taxon>Actinomycetes</taxon>
        <taxon>Propionibacteriales</taxon>
        <taxon>Nocardioidaceae</taxon>
        <taxon>Nocardioides</taxon>
    </lineage>
</organism>
<reference evidence="1 2" key="1">
    <citation type="submission" date="2016-10" db="EMBL/GenBank/DDBJ databases">
        <authorList>
            <person name="de Groot N.N."/>
        </authorList>
    </citation>
    <scope>NUCLEOTIDE SEQUENCE [LARGE SCALE GENOMIC DNA]</scope>
    <source>
        <strain evidence="1 2">CGMCC 1.11147</strain>
    </source>
</reference>
<dbReference type="AlphaFoldDB" id="A0A1H0K305"/>
<evidence type="ECO:0000313" key="2">
    <source>
        <dbReference type="Proteomes" id="UP000199004"/>
    </source>
</evidence>
<proteinExistence type="predicted"/>
<sequence length="275" mass="30850">MAVPIARTRAKCKRFPVNAPDADLSRHSDWLTWLADQGATDPDILVVWVGGSAATGGYDEWSDLDIDLLCTPGEAAAVHDRLLERIHRDFDVDHVWRLPDATWPDGRQSFVNHQPRPGTLQEPTRIVDLHVSELSDAHRFVDVRRHGTPIVVHDPDDLVELRHDDEAAMRAAIDEAVDQVRQGRATAEWLVNRALRRGHEPEAVALYLRFALAPLVQLLRVDHCPWRHDFGLRYLHTDLPTAVTQRVYALVPGNGDLAAQSAFCFAWTDELLGAG</sequence>
<gene>
    <name evidence="1" type="ORF">SAMN05192576_4136</name>
</gene>
<dbReference type="Proteomes" id="UP000199004">
    <property type="component" value="Unassembled WGS sequence"/>
</dbReference>
<dbReference type="CDD" id="cd05403">
    <property type="entry name" value="NT_KNTase_like"/>
    <property type="match status" value="1"/>
</dbReference>
<dbReference type="Gene3D" id="3.30.460.10">
    <property type="entry name" value="Beta Polymerase, domain 2"/>
    <property type="match status" value="1"/>
</dbReference>
<accession>A0A1H0K305</accession>
<protein>
    <recommendedName>
        <fullName evidence="3">Nucleotidyltransferase domain-containing protein</fullName>
    </recommendedName>
</protein>
<dbReference type="SUPFAM" id="SSF81301">
    <property type="entry name" value="Nucleotidyltransferase"/>
    <property type="match status" value="1"/>
</dbReference>
<name>A0A1H0K305_9ACTN</name>